<dbReference type="Pfam" id="PF04191">
    <property type="entry name" value="PEMT"/>
    <property type="match status" value="1"/>
</dbReference>
<dbReference type="InterPro" id="IPR007318">
    <property type="entry name" value="Phopholipid_MeTrfase"/>
</dbReference>
<dbReference type="Gene3D" id="1.20.120.1630">
    <property type="match status" value="1"/>
</dbReference>
<name>A0A1F6WMU4_9BACT</name>
<evidence type="ECO:0000313" key="6">
    <source>
        <dbReference type="EMBL" id="OGI83136.1"/>
    </source>
</evidence>
<feature type="transmembrane region" description="Helical" evidence="5">
    <location>
        <begin position="105"/>
        <end position="138"/>
    </location>
</feature>
<evidence type="ECO:0000313" key="7">
    <source>
        <dbReference type="Proteomes" id="UP000178184"/>
    </source>
</evidence>
<keyword evidence="4 5" id="KW-0472">Membrane</keyword>
<evidence type="ECO:0000256" key="1">
    <source>
        <dbReference type="ARBA" id="ARBA00004127"/>
    </source>
</evidence>
<evidence type="ECO:0000256" key="3">
    <source>
        <dbReference type="ARBA" id="ARBA00022989"/>
    </source>
</evidence>
<evidence type="ECO:0008006" key="8">
    <source>
        <dbReference type="Google" id="ProtNLM"/>
    </source>
</evidence>
<accession>A0A1F6WMU4</accession>
<evidence type="ECO:0000256" key="4">
    <source>
        <dbReference type="ARBA" id="ARBA00023136"/>
    </source>
</evidence>
<proteinExistence type="predicted"/>
<comment type="subcellular location">
    <subcellularLocation>
        <location evidence="1">Endomembrane system</location>
        <topology evidence="1">Multi-pass membrane protein</topology>
    </subcellularLocation>
</comment>
<dbReference type="EMBL" id="MFUO01000037">
    <property type="protein sequence ID" value="OGI83136.1"/>
    <property type="molecule type" value="Genomic_DNA"/>
</dbReference>
<dbReference type="Proteomes" id="UP000178184">
    <property type="component" value="Unassembled WGS sequence"/>
</dbReference>
<organism evidence="6 7">
    <name type="scientific">Candidatus Nomurabacteria bacterium RIFCSPLOWO2_01_FULL_33_17</name>
    <dbReference type="NCBI Taxonomy" id="1801764"/>
    <lineage>
        <taxon>Bacteria</taxon>
        <taxon>Candidatus Nomuraibacteriota</taxon>
    </lineage>
</organism>
<evidence type="ECO:0000256" key="5">
    <source>
        <dbReference type="SAM" id="Phobius"/>
    </source>
</evidence>
<reference evidence="6 7" key="1">
    <citation type="journal article" date="2016" name="Nat. Commun.">
        <title>Thousands of microbial genomes shed light on interconnected biogeochemical processes in an aquifer system.</title>
        <authorList>
            <person name="Anantharaman K."/>
            <person name="Brown C.T."/>
            <person name="Hug L.A."/>
            <person name="Sharon I."/>
            <person name="Castelle C.J."/>
            <person name="Probst A.J."/>
            <person name="Thomas B.C."/>
            <person name="Singh A."/>
            <person name="Wilkins M.J."/>
            <person name="Karaoz U."/>
            <person name="Brodie E.L."/>
            <person name="Williams K.H."/>
            <person name="Hubbard S.S."/>
            <person name="Banfield J.F."/>
        </authorList>
    </citation>
    <scope>NUCLEOTIDE SEQUENCE [LARGE SCALE GENOMIC DNA]</scope>
</reference>
<protein>
    <recommendedName>
        <fullName evidence="8">Steroid 5-alpha reductase C-terminal domain-containing protein</fullName>
    </recommendedName>
</protein>
<feature type="transmembrane region" description="Helical" evidence="5">
    <location>
        <begin position="29"/>
        <end position="47"/>
    </location>
</feature>
<dbReference type="GO" id="GO:0012505">
    <property type="term" value="C:endomembrane system"/>
    <property type="evidence" value="ECO:0007669"/>
    <property type="project" value="UniProtKB-SubCell"/>
</dbReference>
<evidence type="ECO:0000256" key="2">
    <source>
        <dbReference type="ARBA" id="ARBA00022692"/>
    </source>
</evidence>
<keyword evidence="3 5" id="KW-1133">Transmembrane helix</keyword>
<dbReference type="STRING" id="1801764.A2903_01615"/>
<feature type="transmembrane region" description="Helical" evidence="5">
    <location>
        <begin position="54"/>
        <end position="73"/>
    </location>
</feature>
<dbReference type="AlphaFoldDB" id="A0A1F6WMU4"/>
<sequence>MLDTNTTHIVSSPEKIESMHLQILLSKSYSIYFFAFVFAIILDMIFNFKFGGQILQNIGLILMVLSTFLMYWAQTVNKKPAYLPDGQRNFSLGPYKYSRNPTQFGLFVLILSAGFIMNSYIVIIAGVIAFIFSFFVIIPKEEVRHIKKYGQVYLNYMKQTRRVL</sequence>
<gene>
    <name evidence="6" type="ORF">A2903_01615</name>
</gene>
<keyword evidence="2 5" id="KW-0812">Transmembrane</keyword>
<comment type="caution">
    <text evidence="6">The sequence shown here is derived from an EMBL/GenBank/DDBJ whole genome shotgun (WGS) entry which is preliminary data.</text>
</comment>